<feature type="region of interest" description="Disordered" evidence="1">
    <location>
        <begin position="159"/>
        <end position="252"/>
    </location>
</feature>
<dbReference type="EnsemblPlants" id="TuG1812G0400001250.01.T01">
    <property type="protein sequence ID" value="TuG1812G0400001250.01.T01.cds381699"/>
    <property type="gene ID" value="TuG1812G0400001250.01"/>
</dbReference>
<dbReference type="AlphaFoldDB" id="A0A8R7Q4F0"/>
<protein>
    <submittedName>
        <fullName evidence="2">Uncharacterized protein</fullName>
    </submittedName>
</protein>
<evidence type="ECO:0000256" key="1">
    <source>
        <dbReference type="SAM" id="MobiDB-lite"/>
    </source>
</evidence>
<organism evidence="2 3">
    <name type="scientific">Triticum urartu</name>
    <name type="common">Red wild einkorn</name>
    <name type="synonym">Crithodium urartu</name>
    <dbReference type="NCBI Taxonomy" id="4572"/>
    <lineage>
        <taxon>Eukaryota</taxon>
        <taxon>Viridiplantae</taxon>
        <taxon>Streptophyta</taxon>
        <taxon>Embryophyta</taxon>
        <taxon>Tracheophyta</taxon>
        <taxon>Spermatophyta</taxon>
        <taxon>Magnoliopsida</taxon>
        <taxon>Liliopsida</taxon>
        <taxon>Poales</taxon>
        <taxon>Poaceae</taxon>
        <taxon>BOP clade</taxon>
        <taxon>Pooideae</taxon>
        <taxon>Triticodae</taxon>
        <taxon>Triticeae</taxon>
        <taxon>Triticinae</taxon>
        <taxon>Triticum</taxon>
    </lineage>
</organism>
<feature type="compositionally biased region" description="Low complexity" evidence="1">
    <location>
        <begin position="38"/>
        <end position="49"/>
    </location>
</feature>
<keyword evidence="3" id="KW-1185">Reference proteome</keyword>
<dbReference type="Gramene" id="TuG1812G0400001250.01.T01">
    <property type="protein sequence ID" value="TuG1812G0400001250.01.T01.cds381699"/>
    <property type="gene ID" value="TuG1812G0400001250.01"/>
</dbReference>
<feature type="compositionally biased region" description="Low complexity" evidence="1">
    <location>
        <begin position="214"/>
        <end position="239"/>
    </location>
</feature>
<proteinExistence type="predicted"/>
<evidence type="ECO:0000313" key="2">
    <source>
        <dbReference type="EnsemblPlants" id="TuG1812G0400001250.01.T01.cds381699"/>
    </source>
</evidence>
<reference evidence="2" key="3">
    <citation type="submission" date="2022-06" db="UniProtKB">
        <authorList>
            <consortium name="EnsemblPlants"/>
        </authorList>
    </citation>
    <scope>IDENTIFICATION</scope>
</reference>
<reference evidence="3" key="1">
    <citation type="journal article" date="2013" name="Nature">
        <title>Draft genome of the wheat A-genome progenitor Triticum urartu.</title>
        <authorList>
            <person name="Ling H.Q."/>
            <person name="Zhao S."/>
            <person name="Liu D."/>
            <person name="Wang J."/>
            <person name="Sun H."/>
            <person name="Zhang C."/>
            <person name="Fan H."/>
            <person name="Li D."/>
            <person name="Dong L."/>
            <person name="Tao Y."/>
            <person name="Gao C."/>
            <person name="Wu H."/>
            <person name="Li Y."/>
            <person name="Cui Y."/>
            <person name="Guo X."/>
            <person name="Zheng S."/>
            <person name="Wang B."/>
            <person name="Yu K."/>
            <person name="Liang Q."/>
            <person name="Yang W."/>
            <person name="Lou X."/>
            <person name="Chen J."/>
            <person name="Feng M."/>
            <person name="Jian J."/>
            <person name="Zhang X."/>
            <person name="Luo G."/>
            <person name="Jiang Y."/>
            <person name="Liu J."/>
            <person name="Wang Z."/>
            <person name="Sha Y."/>
            <person name="Zhang B."/>
            <person name="Wu H."/>
            <person name="Tang D."/>
            <person name="Shen Q."/>
            <person name="Xue P."/>
            <person name="Zou S."/>
            <person name="Wang X."/>
            <person name="Liu X."/>
            <person name="Wang F."/>
            <person name="Yang Y."/>
            <person name="An X."/>
            <person name="Dong Z."/>
            <person name="Zhang K."/>
            <person name="Zhang X."/>
            <person name="Luo M.C."/>
            <person name="Dvorak J."/>
            <person name="Tong Y."/>
            <person name="Wang J."/>
            <person name="Yang H."/>
            <person name="Li Z."/>
            <person name="Wang D."/>
            <person name="Zhang A."/>
            <person name="Wang J."/>
        </authorList>
    </citation>
    <scope>NUCLEOTIDE SEQUENCE</scope>
    <source>
        <strain evidence="3">cv. G1812</strain>
    </source>
</reference>
<accession>A0A8R7Q4F0</accession>
<reference evidence="2" key="2">
    <citation type="submission" date="2018-03" db="EMBL/GenBank/DDBJ databases">
        <title>The Triticum urartu genome reveals the dynamic nature of wheat genome evolution.</title>
        <authorList>
            <person name="Ling H."/>
            <person name="Ma B."/>
            <person name="Shi X."/>
            <person name="Liu H."/>
            <person name="Dong L."/>
            <person name="Sun H."/>
            <person name="Cao Y."/>
            <person name="Gao Q."/>
            <person name="Zheng S."/>
            <person name="Li Y."/>
            <person name="Yu Y."/>
            <person name="Du H."/>
            <person name="Qi M."/>
            <person name="Li Y."/>
            <person name="Yu H."/>
            <person name="Cui Y."/>
            <person name="Wang N."/>
            <person name="Chen C."/>
            <person name="Wu H."/>
            <person name="Zhao Y."/>
            <person name="Zhang J."/>
            <person name="Li Y."/>
            <person name="Zhou W."/>
            <person name="Zhang B."/>
            <person name="Hu W."/>
            <person name="Eijk M."/>
            <person name="Tang J."/>
            <person name="Witsenboer H."/>
            <person name="Zhao S."/>
            <person name="Li Z."/>
            <person name="Zhang A."/>
            <person name="Wang D."/>
            <person name="Liang C."/>
        </authorList>
    </citation>
    <scope>NUCLEOTIDE SEQUENCE [LARGE SCALE GENOMIC DNA]</scope>
    <source>
        <strain evidence="2">cv. G1812</strain>
    </source>
</reference>
<feature type="compositionally biased region" description="Low complexity" evidence="1">
    <location>
        <begin position="20"/>
        <end position="29"/>
    </location>
</feature>
<dbReference type="Proteomes" id="UP000015106">
    <property type="component" value="Chromosome 4"/>
</dbReference>
<feature type="compositionally biased region" description="Low complexity" evidence="1">
    <location>
        <begin position="1"/>
        <end position="11"/>
    </location>
</feature>
<feature type="compositionally biased region" description="Polar residues" evidence="1">
    <location>
        <begin position="50"/>
        <end position="64"/>
    </location>
</feature>
<sequence>MAAATAASPSRPLTPPPSPSSTHRLTSRTCPNRSSHVTAASRATPPSTTVNRATVSPVSQLRSTDTGRRLEALTARPDVGSRSSQLSVSSAGVIEDAAEKPSCRSASTRNGEPRNHADEASVSTTRDMMQTPLWCRSTAETSRLGRAGATVAVAAAAAVAGNGNASAKSARWKPSPVPRQQELSRRPATDGHKARQSPRHVSGSVARSWKLELAQPSAASDAPSSRRSTRDSTSVGRSSMTVSAAPPHAGES</sequence>
<name>A0A8R7Q4F0_TRIUA</name>
<evidence type="ECO:0000313" key="3">
    <source>
        <dbReference type="Proteomes" id="UP000015106"/>
    </source>
</evidence>
<feature type="compositionally biased region" description="Basic and acidic residues" evidence="1">
    <location>
        <begin position="182"/>
        <end position="193"/>
    </location>
</feature>
<feature type="region of interest" description="Disordered" evidence="1">
    <location>
        <begin position="1"/>
        <end position="132"/>
    </location>
</feature>
<feature type="compositionally biased region" description="Low complexity" evidence="1">
    <location>
        <begin position="81"/>
        <end position="90"/>
    </location>
</feature>
<feature type="compositionally biased region" description="Low complexity" evidence="1">
    <location>
        <begin position="159"/>
        <end position="169"/>
    </location>
</feature>